<evidence type="ECO:0000256" key="5">
    <source>
        <dbReference type="PIRNR" id="PIRNR017901"/>
    </source>
</evidence>
<organism evidence="6 7">
    <name type="scientific">Saccharopolyspora thermophila</name>
    <dbReference type="NCBI Taxonomy" id="89367"/>
    <lineage>
        <taxon>Bacteria</taxon>
        <taxon>Bacillati</taxon>
        <taxon>Actinomycetota</taxon>
        <taxon>Actinomycetes</taxon>
        <taxon>Pseudonocardiales</taxon>
        <taxon>Pseudonocardiaceae</taxon>
        <taxon>Saccharopolyspora</taxon>
    </lineage>
</organism>
<reference evidence="6 7" key="1">
    <citation type="journal article" date="2014" name="Int. J. Syst. Evol. Microbiol.">
        <title>Complete genome sequence of Corynebacterium casei LMG S-19264T (=DSM 44701T), isolated from a smear-ripened cheese.</title>
        <authorList>
            <consortium name="US DOE Joint Genome Institute (JGI-PGF)"/>
            <person name="Walter F."/>
            <person name="Albersmeier A."/>
            <person name="Kalinowski J."/>
            <person name="Ruckert C."/>
        </authorList>
    </citation>
    <scope>NUCLEOTIDE SEQUENCE [LARGE SCALE GENOMIC DNA]</scope>
    <source>
        <strain evidence="6 7">CGMCC 4.7206</strain>
    </source>
</reference>
<dbReference type="PANTHER" id="PTHR34378">
    <property type="entry name" value="GLUTAMATE--CYSTEINE LIGASE, CHLOROPLASTIC"/>
    <property type="match status" value="1"/>
</dbReference>
<accession>A0A917JS30</accession>
<dbReference type="RefSeq" id="WP_188987139.1">
    <property type="nucleotide sequence ID" value="NZ_BMMT01000006.1"/>
</dbReference>
<dbReference type="SUPFAM" id="SSF55931">
    <property type="entry name" value="Glutamine synthetase/guanido kinase"/>
    <property type="match status" value="1"/>
</dbReference>
<evidence type="ECO:0000256" key="4">
    <source>
        <dbReference type="ARBA" id="ARBA00048819"/>
    </source>
</evidence>
<keyword evidence="3 5" id="KW-0067">ATP-binding</keyword>
<evidence type="ECO:0000256" key="2">
    <source>
        <dbReference type="ARBA" id="ARBA00022741"/>
    </source>
</evidence>
<dbReference type="InterPro" id="IPR006336">
    <property type="entry name" value="GCS2"/>
</dbReference>
<sequence length="452" mass="49043">MQAGASEPLRRDGLLALFAAPGDGRERIGLEVESAVVDPTTGLAAPYAGRGGVRDLLRAVATEFGGEELRDGELLTAIRTPSGMIVSLEHGGAIEYSSAPTDDLATAVEDLRRAMEHLADLARGFGLAIVPGGNVPFNRIENAAWVPKPRGALMRRYFGGLGEAGEWGPTVMALALSTQTTLDYTSDSDLAEKVRMQVAASPVVAGMFVNSPLEGGAPAGVLSRRCQCWLRTDARRCGVLPTGVREKMTPADFVEWALGVPMIYRRTADGCFRLVGDRSFGSLLDRGFPDGTRPTWDDWTSHLSQVWTDVRVRRTLELRAADGPSYPHIPAVPALWVGLTYHRPSRLAAWDLLREHSVDALRRTAAEVPAKGLAARLGDVPVRELGRELLRLARQGLAARVAAGAERAVVLEYLDPVEEILETGTTFADRVLRRWDGEFGRDPARYVAAYRV</sequence>
<evidence type="ECO:0000256" key="1">
    <source>
        <dbReference type="ARBA" id="ARBA00022598"/>
    </source>
</evidence>
<keyword evidence="2 5" id="KW-0547">Nucleotide-binding</keyword>
<dbReference type="GO" id="GO:0005524">
    <property type="term" value="F:ATP binding"/>
    <property type="evidence" value="ECO:0007669"/>
    <property type="project" value="UniProtKB-UniRule"/>
</dbReference>
<dbReference type="InterPro" id="IPR035434">
    <property type="entry name" value="GCL_bact_plant"/>
</dbReference>
<dbReference type="PIRSF" id="PIRSF017901">
    <property type="entry name" value="GCL"/>
    <property type="match status" value="1"/>
</dbReference>
<comment type="function">
    <text evidence="5">Catalyzes the synthesis of gamma-glutamylcysteine (gamma-GC).</text>
</comment>
<evidence type="ECO:0000313" key="7">
    <source>
        <dbReference type="Proteomes" id="UP000597989"/>
    </source>
</evidence>
<comment type="catalytic activity">
    <reaction evidence="4 5">
        <text>L-cysteine + L-glutamate + ATP = gamma-L-glutamyl-L-cysteine + ADP + phosphate + H(+)</text>
        <dbReference type="Rhea" id="RHEA:13285"/>
        <dbReference type="ChEBI" id="CHEBI:15378"/>
        <dbReference type="ChEBI" id="CHEBI:29985"/>
        <dbReference type="ChEBI" id="CHEBI:30616"/>
        <dbReference type="ChEBI" id="CHEBI:35235"/>
        <dbReference type="ChEBI" id="CHEBI:43474"/>
        <dbReference type="ChEBI" id="CHEBI:58173"/>
        <dbReference type="ChEBI" id="CHEBI:456216"/>
        <dbReference type="EC" id="6.3.2.2"/>
    </reaction>
</comment>
<dbReference type="GO" id="GO:0006750">
    <property type="term" value="P:glutathione biosynthetic process"/>
    <property type="evidence" value="ECO:0007669"/>
    <property type="project" value="UniProtKB-UniRule"/>
</dbReference>
<comment type="similarity">
    <text evidence="5">Belongs to the glutamate--cysteine ligase type 2 family. EgtA subfamily.</text>
</comment>
<dbReference type="InterPro" id="IPR014746">
    <property type="entry name" value="Gln_synth/guanido_kin_cat_dom"/>
</dbReference>
<dbReference type="PANTHER" id="PTHR34378:SF1">
    <property type="entry name" value="GLUTAMATE--CYSTEINE LIGASE, CHLOROPLASTIC"/>
    <property type="match status" value="1"/>
</dbReference>
<dbReference type="Proteomes" id="UP000597989">
    <property type="component" value="Unassembled WGS sequence"/>
</dbReference>
<dbReference type="EMBL" id="BMMT01000006">
    <property type="protein sequence ID" value="GGI83603.1"/>
    <property type="molecule type" value="Genomic_DNA"/>
</dbReference>
<dbReference type="Pfam" id="PF04107">
    <property type="entry name" value="GCS2"/>
    <property type="match status" value="1"/>
</dbReference>
<evidence type="ECO:0000256" key="3">
    <source>
        <dbReference type="ARBA" id="ARBA00022840"/>
    </source>
</evidence>
<comment type="caution">
    <text evidence="6">The sequence shown here is derived from an EMBL/GenBank/DDBJ whole genome shotgun (WGS) entry which is preliminary data.</text>
</comment>
<name>A0A917JS30_9PSEU</name>
<protein>
    <recommendedName>
        <fullName evidence="5">Glutamate--cysteine ligase</fullName>
        <ecNumber evidence="5">6.3.2.2</ecNumber>
    </recommendedName>
</protein>
<evidence type="ECO:0000313" key="6">
    <source>
        <dbReference type="EMBL" id="GGI83603.1"/>
    </source>
</evidence>
<keyword evidence="1 5" id="KW-0436">Ligase</keyword>
<dbReference type="GO" id="GO:0004357">
    <property type="term" value="F:glutamate-cysteine ligase activity"/>
    <property type="evidence" value="ECO:0007669"/>
    <property type="project" value="UniProtKB-UniRule"/>
</dbReference>
<dbReference type="EC" id="6.3.2.2" evidence="5"/>
<gene>
    <name evidence="6" type="primary">gsh1</name>
    <name evidence="6" type="ORF">GCM10011581_20980</name>
</gene>
<dbReference type="Gene3D" id="3.30.590.20">
    <property type="match status" value="1"/>
</dbReference>
<dbReference type="AlphaFoldDB" id="A0A917JS30"/>
<proteinExistence type="inferred from homology"/>